<dbReference type="Pfam" id="PF10094">
    <property type="entry name" value="DUF2332"/>
    <property type="match status" value="1"/>
</dbReference>
<sequence>MDPIGASPDTATWWRDFGRLEASGESPLLARWCAEVARDRQVLALVDRLPWRRRQPNLVVAAARLLGAPDEPYPAFRAWLVAHWPAVEAVALARTTQTNEAGRCATLLPVLAELDGPLALLEVGASAGLCLVPDRYAYRYTTPTRVVVLEPAVSTVPTVPTVPNVNTLPTVPRVELPCRVDDDRLVPTHVPRVVWRAGIDLSPLDVRDPDDVAWLEALVWPGADDRVRRLRAAARVVAADPPTIVRGDLLDRLVLTAAAAPRDATLVVLHTAVLAYVDAAVRDAFTAAVRDLGAVWVSNEGQRVLPAVSARLPPGVDTGGRFVLARDGVPRALTHPHGTAMSAVP</sequence>
<dbReference type="InterPro" id="IPR011200">
    <property type="entry name" value="UCP012608"/>
</dbReference>
<evidence type="ECO:0000313" key="2">
    <source>
        <dbReference type="Proteomes" id="UP000029839"/>
    </source>
</evidence>
<evidence type="ECO:0000313" key="1">
    <source>
        <dbReference type="EMBL" id="KGM11682.1"/>
    </source>
</evidence>
<gene>
    <name evidence="1" type="ORF">N868_07915</name>
</gene>
<name>A0A0A0BVI5_9CELL</name>
<evidence type="ECO:0008006" key="3">
    <source>
        <dbReference type="Google" id="ProtNLM"/>
    </source>
</evidence>
<dbReference type="AlphaFoldDB" id="A0A0A0BVI5"/>
<reference evidence="1 2" key="2">
    <citation type="journal article" date="2015" name="Stand. Genomic Sci.">
        <title>Draft genome sequence of Cellulomonas carbonis T26(T) and comparative analysis of six Cellulomonas genomes.</title>
        <authorList>
            <person name="Zhuang W."/>
            <person name="Zhang S."/>
            <person name="Xia X."/>
            <person name="Wang G."/>
        </authorList>
    </citation>
    <scope>NUCLEOTIDE SEQUENCE [LARGE SCALE GENOMIC DNA]</scope>
    <source>
        <strain evidence="1 2">T26</strain>
    </source>
</reference>
<reference evidence="1 2" key="1">
    <citation type="submission" date="2013-08" db="EMBL/GenBank/DDBJ databases">
        <title>Genome sequencing of Cellulomonas carbonis T26.</title>
        <authorList>
            <person name="Chen F."/>
            <person name="Li Y."/>
            <person name="Wang G."/>
        </authorList>
    </citation>
    <scope>NUCLEOTIDE SEQUENCE [LARGE SCALE GENOMIC DNA]</scope>
    <source>
        <strain evidence="1 2">T26</strain>
    </source>
</reference>
<keyword evidence="2" id="KW-1185">Reference proteome</keyword>
<dbReference type="RefSeq" id="WP_043604212.1">
    <property type="nucleotide sequence ID" value="NZ_AXCY01000016.1"/>
</dbReference>
<dbReference type="EMBL" id="AXCY01000016">
    <property type="protein sequence ID" value="KGM11682.1"/>
    <property type="molecule type" value="Genomic_DNA"/>
</dbReference>
<protein>
    <recommendedName>
        <fullName evidence="3">DUF2332 domain-containing protein</fullName>
    </recommendedName>
</protein>
<organism evidence="1 2">
    <name type="scientific">Cellulomonas carbonis T26</name>
    <dbReference type="NCBI Taxonomy" id="947969"/>
    <lineage>
        <taxon>Bacteria</taxon>
        <taxon>Bacillati</taxon>
        <taxon>Actinomycetota</taxon>
        <taxon>Actinomycetes</taxon>
        <taxon>Micrococcales</taxon>
        <taxon>Cellulomonadaceae</taxon>
        <taxon>Cellulomonas</taxon>
    </lineage>
</organism>
<comment type="caution">
    <text evidence="1">The sequence shown here is derived from an EMBL/GenBank/DDBJ whole genome shotgun (WGS) entry which is preliminary data.</text>
</comment>
<dbReference type="Proteomes" id="UP000029839">
    <property type="component" value="Unassembled WGS sequence"/>
</dbReference>
<accession>A0A0A0BVI5</accession>
<dbReference type="OrthoDB" id="8899077at2"/>
<proteinExistence type="predicted"/>